<reference evidence="1" key="2">
    <citation type="submission" date="2023-05" db="EMBL/GenBank/DDBJ databases">
        <authorList>
            <consortium name="Lawrence Berkeley National Laboratory"/>
            <person name="Steindorff A."/>
            <person name="Hensen N."/>
            <person name="Bonometti L."/>
            <person name="Westerberg I."/>
            <person name="Brannstrom I.O."/>
            <person name="Guillou S."/>
            <person name="Cros-Aarteil S."/>
            <person name="Calhoun S."/>
            <person name="Haridas S."/>
            <person name="Kuo A."/>
            <person name="Mondo S."/>
            <person name="Pangilinan J."/>
            <person name="Riley R."/>
            <person name="Labutti K."/>
            <person name="Andreopoulos B."/>
            <person name="Lipzen A."/>
            <person name="Chen C."/>
            <person name="Yanf M."/>
            <person name="Daum C."/>
            <person name="Ng V."/>
            <person name="Clum A."/>
            <person name="Ohm R."/>
            <person name="Martin F."/>
            <person name="Silar P."/>
            <person name="Natvig D."/>
            <person name="Lalanne C."/>
            <person name="Gautier V."/>
            <person name="Ament-Velasquez S.L."/>
            <person name="Kruys A."/>
            <person name="Hutchinson M.I."/>
            <person name="Powell A.J."/>
            <person name="Barry K."/>
            <person name="Miller A.N."/>
            <person name="Grigoriev I.V."/>
            <person name="Debuchy R."/>
            <person name="Gladieux P."/>
            <person name="Thoren M.H."/>
            <person name="Johannesson H."/>
        </authorList>
    </citation>
    <scope>NUCLEOTIDE SEQUENCE</scope>
    <source>
        <strain evidence="1">PSN243</strain>
    </source>
</reference>
<protein>
    <submittedName>
        <fullName evidence="1">Uncharacterized protein</fullName>
    </submittedName>
</protein>
<gene>
    <name evidence="1" type="ORF">QBC34DRAFT_384855</name>
</gene>
<evidence type="ECO:0000313" key="1">
    <source>
        <dbReference type="EMBL" id="KAK4444804.1"/>
    </source>
</evidence>
<comment type="caution">
    <text evidence="1">The sequence shown here is derived from an EMBL/GenBank/DDBJ whole genome shotgun (WGS) entry which is preliminary data.</text>
</comment>
<keyword evidence="2" id="KW-1185">Reference proteome</keyword>
<proteinExistence type="predicted"/>
<dbReference type="EMBL" id="MU865972">
    <property type="protein sequence ID" value="KAK4444804.1"/>
    <property type="molecule type" value="Genomic_DNA"/>
</dbReference>
<name>A0AAV9G9K4_9PEZI</name>
<organism evidence="1 2">
    <name type="scientific">Podospora aff. communis PSN243</name>
    <dbReference type="NCBI Taxonomy" id="3040156"/>
    <lineage>
        <taxon>Eukaryota</taxon>
        <taxon>Fungi</taxon>
        <taxon>Dikarya</taxon>
        <taxon>Ascomycota</taxon>
        <taxon>Pezizomycotina</taxon>
        <taxon>Sordariomycetes</taxon>
        <taxon>Sordariomycetidae</taxon>
        <taxon>Sordariales</taxon>
        <taxon>Podosporaceae</taxon>
        <taxon>Podospora</taxon>
    </lineage>
</organism>
<dbReference type="Proteomes" id="UP001321760">
    <property type="component" value="Unassembled WGS sequence"/>
</dbReference>
<reference evidence="1" key="1">
    <citation type="journal article" date="2023" name="Mol. Phylogenet. Evol.">
        <title>Genome-scale phylogeny and comparative genomics of the fungal order Sordariales.</title>
        <authorList>
            <person name="Hensen N."/>
            <person name="Bonometti L."/>
            <person name="Westerberg I."/>
            <person name="Brannstrom I.O."/>
            <person name="Guillou S."/>
            <person name="Cros-Aarteil S."/>
            <person name="Calhoun S."/>
            <person name="Haridas S."/>
            <person name="Kuo A."/>
            <person name="Mondo S."/>
            <person name="Pangilinan J."/>
            <person name="Riley R."/>
            <person name="LaButti K."/>
            <person name="Andreopoulos B."/>
            <person name="Lipzen A."/>
            <person name="Chen C."/>
            <person name="Yan M."/>
            <person name="Daum C."/>
            <person name="Ng V."/>
            <person name="Clum A."/>
            <person name="Steindorff A."/>
            <person name="Ohm R.A."/>
            <person name="Martin F."/>
            <person name="Silar P."/>
            <person name="Natvig D.O."/>
            <person name="Lalanne C."/>
            <person name="Gautier V."/>
            <person name="Ament-Velasquez S.L."/>
            <person name="Kruys A."/>
            <person name="Hutchinson M.I."/>
            <person name="Powell A.J."/>
            <person name="Barry K."/>
            <person name="Miller A.N."/>
            <person name="Grigoriev I.V."/>
            <person name="Debuchy R."/>
            <person name="Gladieux P."/>
            <person name="Hiltunen Thoren M."/>
            <person name="Johannesson H."/>
        </authorList>
    </citation>
    <scope>NUCLEOTIDE SEQUENCE</scope>
    <source>
        <strain evidence="1">PSN243</strain>
    </source>
</reference>
<sequence>MVESIIASFRFEGKAGPFGWFDTPMSTNTFTAQSDVILSASRVTVVGQINERSHEVTVSISPGMSMRGVAMDKKPAIFSSISTFARLRQGDTCEVSLSSGGFQEGETVVVTLDVLALDTTVGEVTRVVLQEAEAEGANAVAFGISEASFGHFIIPHRSPTSLEIGPVRFLLVKLNVKPLSFPWFPIAYLDADTEELVFAGNLEMVFTRIEDPSPFPPAVAVVMAQVQVRCRPAMVTTTNDTLQLQFRSAEVLGSASINITDLAAIILAGFGTEEGFRQAVAGYLNDIVISSKTSPLGFVIPAYLESRPLPDYWHRAINMRLDFADFKYKVVHVHGLPITYLFLVFTMHSLGLPPPCFCEEPGPITKDDGDDTILSADNALRLNTRQGRELPDEWKKVLKSGQRTDYTPILAPAQLAAFGISQNAFREVAKPYARAGDHQNKSTSFNAAVYASVQFSWRAELESLTIEADGIKAVIDLSGEGVAKAAVRDKCKRDVLSVSERLRIALQDSSISWRLAIKTTPKEAPRELEMSIQAMATARLGTPDVDLDITGIPPPLDQAINWFIEKVIEGVKGGLSKAASDQLTIRLVTMNELNDSSIRLRYVHHEFFAGEAAVVLGHLFSMVWR</sequence>
<evidence type="ECO:0000313" key="2">
    <source>
        <dbReference type="Proteomes" id="UP001321760"/>
    </source>
</evidence>
<dbReference type="AlphaFoldDB" id="A0AAV9G9K4"/>
<accession>A0AAV9G9K4</accession>